<accession>A0A679JIW0</accession>
<feature type="compositionally biased region" description="Basic and acidic residues" evidence="2">
    <location>
        <begin position="1002"/>
        <end position="1022"/>
    </location>
</feature>
<dbReference type="InterPro" id="IPR050708">
    <property type="entry name" value="T6SS_VgrG/RHS"/>
</dbReference>
<dbReference type="InterPro" id="IPR011044">
    <property type="entry name" value="Quino_amine_DH_bsu"/>
</dbReference>
<evidence type="ECO:0000256" key="2">
    <source>
        <dbReference type="SAM" id="MobiDB-lite"/>
    </source>
</evidence>
<gene>
    <name evidence="6" type="primary">rhsC_1</name>
    <name evidence="6" type="ORF">VVAX_05403</name>
</gene>
<dbReference type="PANTHER" id="PTHR32305">
    <property type="match status" value="1"/>
</dbReference>
<evidence type="ECO:0000259" key="5">
    <source>
        <dbReference type="Pfam" id="PF25023"/>
    </source>
</evidence>
<dbReference type="InterPro" id="IPR056823">
    <property type="entry name" value="TEN-like_YD-shell"/>
</dbReference>
<dbReference type="Pfam" id="PF03527">
    <property type="entry name" value="RHS"/>
    <property type="match status" value="1"/>
</dbReference>
<feature type="compositionally biased region" description="Basic and acidic residues" evidence="2">
    <location>
        <begin position="431"/>
        <end position="451"/>
    </location>
</feature>
<dbReference type="Gene3D" id="2.180.10.10">
    <property type="entry name" value="RHS repeat-associated core"/>
    <property type="match status" value="3"/>
</dbReference>
<feature type="domain" description="DUF6531" evidence="4">
    <location>
        <begin position="45"/>
        <end position="125"/>
    </location>
</feature>
<feature type="domain" description="Teneurin-like YD-shell" evidence="5">
    <location>
        <begin position="569"/>
        <end position="678"/>
    </location>
</feature>
<dbReference type="InterPro" id="IPR001826">
    <property type="entry name" value="RHS"/>
</dbReference>
<dbReference type="Pfam" id="PF25023">
    <property type="entry name" value="TEN_YD-shell"/>
    <property type="match status" value="1"/>
</dbReference>
<organism evidence="6">
    <name type="scientific">Variovorax paradoxus</name>
    <dbReference type="NCBI Taxonomy" id="34073"/>
    <lineage>
        <taxon>Bacteria</taxon>
        <taxon>Pseudomonadati</taxon>
        <taxon>Pseudomonadota</taxon>
        <taxon>Betaproteobacteria</taxon>
        <taxon>Burkholderiales</taxon>
        <taxon>Comamonadaceae</taxon>
        <taxon>Variovorax</taxon>
    </lineage>
</organism>
<feature type="region of interest" description="Disordered" evidence="2">
    <location>
        <begin position="992"/>
        <end position="1027"/>
    </location>
</feature>
<proteinExistence type="predicted"/>
<dbReference type="EC" id="3.1.-.-" evidence="6"/>
<feature type="region of interest" description="Disordered" evidence="2">
    <location>
        <begin position="431"/>
        <end position="454"/>
    </location>
</feature>
<dbReference type="NCBIfam" id="TIGR01643">
    <property type="entry name" value="YD_repeat_2x"/>
    <property type="match status" value="5"/>
</dbReference>
<dbReference type="PRINTS" id="PR00394">
    <property type="entry name" value="RHSPROTEIN"/>
</dbReference>
<name>A0A679JIW0_VARPD</name>
<dbReference type="Pfam" id="PF20148">
    <property type="entry name" value="DUF6531"/>
    <property type="match status" value="1"/>
</dbReference>
<dbReference type="InterPro" id="IPR045351">
    <property type="entry name" value="DUF6531"/>
</dbReference>
<dbReference type="SUPFAM" id="SSF50969">
    <property type="entry name" value="YVTN repeat-like/Quinoprotein amine dehydrogenase"/>
    <property type="match status" value="1"/>
</dbReference>
<dbReference type="Pfam" id="PF05593">
    <property type="entry name" value="RHS_repeat"/>
    <property type="match status" value="5"/>
</dbReference>
<evidence type="ECO:0000259" key="4">
    <source>
        <dbReference type="Pfam" id="PF20148"/>
    </source>
</evidence>
<dbReference type="PROSITE" id="PS51257">
    <property type="entry name" value="PROKAR_LIPOPROTEIN"/>
    <property type="match status" value="1"/>
</dbReference>
<sequence>MSGKPAARITDSVSGSKIVSGSRTVLIGSQGGVACSECPGGVTVGSPVSPAQGAKILMGASELDFALPGAMRLAWQRQYSSYVNPEHGAPCGLLGHGWSLPGEMRIVLRDDACVLFTTMGRAITFDPLPEGGSIYSPSEDIWLLRGGAGAAWAAQPRLRHVAEAFRDDPHCILATDGQARTWWVLAPAPVSGEAPQQGAGEGGATYLQQCMVDRFGRRQACERDAWGRVVGIVDGVGRRFRLHLRQLHAARPAQGPWHADSGWRLSGVELLSDPCVPGAGEAQEPVMLVRYGYSPAGDLATVHDRAGRLVREFAWHEHRMTAHRHLGGPRHTYRYEGPEAGARVIEHASEEGLSFRFAYGEDETGRTTTVTDSLQRVDVYRFEGEAGLSRLVAHVRADGSTMRYAYDTAGRMVEAVDPLGRTTRLRYDGEGRLLGSHDADGTHGSQAHDPDTGDLLSITDAAGAVTRFAYDAWGRRTQVVQPDGSVQCDEYPSPEEEPLVCDLPTARTDARGGVVRFAWSPAGQLLRHTDCSGRTSEYGYDRWGRRIRHTDALGCSVRYDHDFAGGLRTVHRADGSTVRYATDAAGRITQVQPSEQQAGHTVGFAYDLWGRVTRRWQGGHDVQYEYDAAGRLVCLRNENGAQAHFTWDAMNRQVGEEGFDGRQQAFRYDAGGQLVEVVDGTGTDRLCTRYGWDAMGRLDEIHVPATEHAASRIERLQWNAASQLVAARSYLAGPDGQPRLHTEALTERDALGRPVAETQRLYKSAETVAKRSGLAPPMPQEPAIEFEHTISHRLDALGHRESSALQDLGTVDYLLYGAGHLHGLLHDGHNLLDIERDALHRELLRQHTTPDGRVLQTQRAWNVLGRLDSLSIEGAVLPDDTTGGAPPLPLTGSLARRFYRYDDLGQLEAIEADGHDARYRYDAHGRLVAAQAAGRWRHWLFDPAGNRLPSAEADPRPLPQGEDADAWTTRVRGQWQVQGFDVLGQRQAPQADSASAGVPRWPDNRVGHGDDAAYRYDGRGNRVEATGPDGRQLALHYDGANRLVEARMKDRARTVVSRYSYDARGRRLCKTVAEQVHGQGEVLKARVYQGWDGDRLVHTEHRKPGRDRQVTHTVYEPGGFVPLVRLSTQGAAPPQGLAALIANAGDPQLSQGLRDTLEALPPAMRQQLEAGVQAWADEGMAPDALLPAGSPPAPSRPVAVHHYHCDPMGTPQALTDEAGQLVWMASYDPWGQVAQEYNPYGLDQPIRLPGQHLDAETGLHYNRHRYYDPALGAYINQDPIGFRGGLNGFAYARQDPLQLSDPLGLYADAAHAGTPLFDAPPGAGLPDMGSELERPAPGSAKNCPDCTQVAGRVSDYATVCVYVVFLSLGIKLPPRPPPPPPPPISVQEQSLKGRGGKNCS</sequence>
<protein>
    <submittedName>
        <fullName evidence="6">Deoxyribonuclease RhsC</fullName>
        <ecNumber evidence="6">3.1.-.-</ecNumber>
    </submittedName>
</protein>
<evidence type="ECO:0000256" key="1">
    <source>
        <dbReference type="ARBA" id="ARBA00022737"/>
    </source>
</evidence>
<dbReference type="InterPro" id="IPR022385">
    <property type="entry name" value="Rhs_assc_core"/>
</dbReference>
<keyword evidence="1" id="KW-0677">Repeat</keyword>
<dbReference type="RefSeq" id="WP_339093076.1">
    <property type="nucleotide sequence ID" value="NZ_LR743508.1"/>
</dbReference>
<feature type="region of interest" description="Disordered" evidence="2">
    <location>
        <begin position="1373"/>
        <end position="1400"/>
    </location>
</feature>
<evidence type="ECO:0000259" key="3">
    <source>
        <dbReference type="Pfam" id="PF03527"/>
    </source>
</evidence>
<dbReference type="NCBIfam" id="TIGR03696">
    <property type="entry name" value="Rhs_assc_core"/>
    <property type="match status" value="1"/>
</dbReference>
<feature type="region of interest" description="Disordered" evidence="2">
    <location>
        <begin position="1321"/>
        <end position="1342"/>
    </location>
</feature>
<dbReference type="InterPro" id="IPR031325">
    <property type="entry name" value="RHS_repeat"/>
</dbReference>
<dbReference type="InterPro" id="IPR006530">
    <property type="entry name" value="YD"/>
</dbReference>
<keyword evidence="6" id="KW-0378">Hydrolase</keyword>
<feature type="domain" description="RHS protein conserved region" evidence="3">
    <location>
        <begin position="1200"/>
        <end position="1236"/>
    </location>
</feature>
<dbReference type="PANTHER" id="PTHR32305:SF15">
    <property type="entry name" value="PROTEIN RHSA-RELATED"/>
    <property type="match status" value="1"/>
</dbReference>
<reference evidence="6" key="1">
    <citation type="submission" date="2019-12" db="EMBL/GenBank/DDBJ databases">
        <authorList>
            <person name="Cremers G."/>
        </authorList>
    </citation>
    <scope>NUCLEOTIDE SEQUENCE</scope>
    <source>
        <strain evidence="6">Vvax</strain>
    </source>
</reference>
<dbReference type="EMBL" id="LR743508">
    <property type="protein sequence ID" value="CAA2109132.1"/>
    <property type="molecule type" value="Genomic_DNA"/>
</dbReference>
<dbReference type="GO" id="GO:0016787">
    <property type="term" value="F:hydrolase activity"/>
    <property type="evidence" value="ECO:0007669"/>
    <property type="project" value="UniProtKB-KW"/>
</dbReference>
<evidence type="ECO:0000313" key="6">
    <source>
        <dbReference type="EMBL" id="CAA2109132.1"/>
    </source>
</evidence>
<feature type="compositionally biased region" description="Pro residues" evidence="2">
    <location>
        <begin position="1373"/>
        <end position="1384"/>
    </location>
</feature>